<dbReference type="EMBL" id="QGTQ01000001">
    <property type="protein sequence ID" value="PWW08561.1"/>
    <property type="molecule type" value="Genomic_DNA"/>
</dbReference>
<comment type="caution">
    <text evidence="1">The sequence shown here is derived from an EMBL/GenBank/DDBJ whole genome shotgun (WGS) entry which is preliminary data.</text>
</comment>
<dbReference type="Pfam" id="PF14398">
    <property type="entry name" value="ATPgrasp_YheCD"/>
    <property type="match status" value="1"/>
</dbReference>
<gene>
    <name evidence="1" type="ORF">DFQ01_101284</name>
</gene>
<proteinExistence type="predicted"/>
<accession>A0A2V2Z8W3</accession>
<name>A0A2V2Z8W3_9BACL</name>
<keyword evidence="2" id="KW-1185">Reference proteome</keyword>
<dbReference type="Proteomes" id="UP000246635">
    <property type="component" value="Unassembled WGS sequence"/>
</dbReference>
<dbReference type="Gene3D" id="3.30.470.20">
    <property type="entry name" value="ATP-grasp fold, B domain"/>
    <property type="match status" value="1"/>
</dbReference>
<dbReference type="InterPro" id="IPR026838">
    <property type="entry name" value="YheC/D"/>
</dbReference>
<organism evidence="1 2">
    <name type="scientific">Paenibacillus cellulosilyticus</name>
    <dbReference type="NCBI Taxonomy" id="375489"/>
    <lineage>
        <taxon>Bacteria</taxon>
        <taxon>Bacillati</taxon>
        <taxon>Bacillota</taxon>
        <taxon>Bacilli</taxon>
        <taxon>Bacillales</taxon>
        <taxon>Paenibacillaceae</taxon>
        <taxon>Paenibacillus</taxon>
    </lineage>
</organism>
<evidence type="ECO:0000313" key="2">
    <source>
        <dbReference type="Proteomes" id="UP000246635"/>
    </source>
</evidence>
<reference evidence="1 2" key="1">
    <citation type="submission" date="2018-05" db="EMBL/GenBank/DDBJ databases">
        <title>Genomic Encyclopedia of Type Strains, Phase III (KMG-III): the genomes of soil and plant-associated and newly described type strains.</title>
        <authorList>
            <person name="Whitman W."/>
        </authorList>
    </citation>
    <scope>NUCLEOTIDE SEQUENCE [LARGE SCALE GENOMIC DNA]</scope>
    <source>
        <strain evidence="1 2">CECT 5696</strain>
    </source>
</reference>
<dbReference type="SUPFAM" id="SSF56059">
    <property type="entry name" value="Glutathione synthetase ATP-binding domain-like"/>
    <property type="match status" value="1"/>
</dbReference>
<dbReference type="AlphaFoldDB" id="A0A2V2Z8W3"/>
<protein>
    <submittedName>
        <fullName evidence="1">YheC/D-like protein</fullName>
    </submittedName>
</protein>
<sequence length="262" mass="29721">MSGMYTKRYKSAAIWGKLRVCRYLTGNESLRASVPHSKLLTPANLAAMAEAHDAIYVKPDIGSMGIGIHKLVRTANGFMLHSTQWRRQVKREAKDVKEAYRLLRGHGAGRMLIQAAIAIDHVDDQPYDIRVMVQRRPGGPWTCTGFMAKIGGSGSIVTNYYQGGQIWTLERLLREKGYDADKSRTLTEQLTVKALETAHWLSGKKQGMREMGIDFAYDRDGKLWVLEVNSNHPQFHPLKKLDRAAYQRMMSFARAYGRYDAQ</sequence>
<evidence type="ECO:0000313" key="1">
    <source>
        <dbReference type="EMBL" id="PWW08561.1"/>
    </source>
</evidence>